<dbReference type="Proteomes" id="UP001056383">
    <property type="component" value="Chromosome"/>
</dbReference>
<dbReference type="RefSeq" id="WP_158684299.1">
    <property type="nucleotide sequence ID" value="NZ_CP095474.1"/>
</dbReference>
<feature type="chain" id="PRO_5045385930" description="Secreted protein" evidence="1">
    <location>
        <begin position="21"/>
        <end position="109"/>
    </location>
</feature>
<evidence type="ECO:0000313" key="3">
    <source>
        <dbReference type="Proteomes" id="UP001056383"/>
    </source>
</evidence>
<proteinExistence type="predicted"/>
<reference evidence="2" key="1">
    <citation type="submission" date="2022-04" db="EMBL/GenBank/DDBJ databases">
        <title>Systematic whole-genome sequencing reveals an unexpected diversity among actinomycetoma pathogens and provides insights into their antibacterial susceptibilities.</title>
        <authorList>
            <person name="Watson A.K."/>
            <person name="Kepplinger B."/>
            <person name="Bakhiet S.M."/>
            <person name="Mhmoud N.A."/>
            <person name="Chapman J."/>
            <person name="Allenby N."/>
            <person name="Mickiewicz K."/>
            <person name="Goodfellow M."/>
            <person name="Fahal A.H."/>
            <person name="Errington J."/>
        </authorList>
    </citation>
    <scope>NUCLEOTIDE SEQUENCE</scope>
    <source>
        <strain evidence="2">SD 504</strain>
    </source>
</reference>
<keyword evidence="1" id="KW-0732">Signal</keyword>
<organism evidence="2 3">
    <name type="scientific">Streptomyces sudanensis</name>
    <dbReference type="NCBI Taxonomy" id="436397"/>
    <lineage>
        <taxon>Bacteria</taxon>
        <taxon>Bacillati</taxon>
        <taxon>Actinomycetota</taxon>
        <taxon>Actinomycetes</taxon>
        <taxon>Kitasatosporales</taxon>
        <taxon>Streptomycetaceae</taxon>
        <taxon>Streptomyces</taxon>
    </lineage>
</organism>
<evidence type="ECO:0000313" key="2">
    <source>
        <dbReference type="EMBL" id="URN15298.1"/>
    </source>
</evidence>
<name>A0ABY4TAR1_9ACTN</name>
<feature type="signal peptide" evidence="1">
    <location>
        <begin position="1"/>
        <end position="20"/>
    </location>
</feature>
<evidence type="ECO:0000256" key="1">
    <source>
        <dbReference type="SAM" id="SignalP"/>
    </source>
</evidence>
<keyword evidence="3" id="KW-1185">Reference proteome</keyword>
<protein>
    <recommendedName>
        <fullName evidence="4">Secreted protein</fullName>
    </recommendedName>
</protein>
<sequence>MKKTFIAACGIALTAMSTFAVPSASAAQADVSCDTWQSSKAPYRGYAKCSGMLPWPLEGAKVKLTCIDPRGKQWNVHGKIVGNGETSSAKCSDSPNVGIYKVGVIRNRL</sequence>
<gene>
    <name evidence="2" type="ORF">MW084_04320</name>
</gene>
<evidence type="ECO:0008006" key="4">
    <source>
        <dbReference type="Google" id="ProtNLM"/>
    </source>
</evidence>
<accession>A0ABY4TAR1</accession>
<dbReference type="EMBL" id="CP095474">
    <property type="protein sequence ID" value="URN15298.1"/>
    <property type="molecule type" value="Genomic_DNA"/>
</dbReference>